<feature type="compositionally biased region" description="Polar residues" evidence="1">
    <location>
        <begin position="729"/>
        <end position="738"/>
    </location>
</feature>
<keyword evidence="3" id="KW-1185">Reference proteome</keyword>
<organism evidence="2 3">
    <name type="scientific">Tetrabaena socialis</name>
    <dbReference type="NCBI Taxonomy" id="47790"/>
    <lineage>
        <taxon>Eukaryota</taxon>
        <taxon>Viridiplantae</taxon>
        <taxon>Chlorophyta</taxon>
        <taxon>core chlorophytes</taxon>
        <taxon>Chlorophyceae</taxon>
        <taxon>CS clade</taxon>
        <taxon>Chlamydomonadales</taxon>
        <taxon>Tetrabaenaceae</taxon>
        <taxon>Tetrabaena</taxon>
    </lineage>
</organism>
<reference evidence="2 3" key="1">
    <citation type="journal article" date="2017" name="Mol. Biol. Evol.">
        <title>The 4-celled Tetrabaena socialis nuclear genome reveals the essential components for genetic control of cell number at the origin of multicellularity in the volvocine lineage.</title>
        <authorList>
            <person name="Featherston J."/>
            <person name="Arakaki Y."/>
            <person name="Hanschen E.R."/>
            <person name="Ferris P.J."/>
            <person name="Michod R.E."/>
            <person name="Olson B.J.S.C."/>
            <person name="Nozaki H."/>
            <person name="Durand P.M."/>
        </authorList>
    </citation>
    <scope>NUCLEOTIDE SEQUENCE [LARGE SCALE GENOMIC DNA]</scope>
    <source>
        <strain evidence="2 3">NIES-571</strain>
    </source>
</reference>
<gene>
    <name evidence="2" type="ORF">TSOC_012598</name>
</gene>
<dbReference type="PANTHER" id="PTHR21580:SF28">
    <property type="entry name" value="BOREALIN N-TERMINAL DOMAIN-CONTAINING PROTEIN-RELATED"/>
    <property type="match status" value="1"/>
</dbReference>
<feature type="compositionally biased region" description="Polar residues" evidence="1">
    <location>
        <begin position="231"/>
        <end position="241"/>
    </location>
</feature>
<feature type="region of interest" description="Disordered" evidence="1">
    <location>
        <begin position="719"/>
        <end position="738"/>
    </location>
</feature>
<feature type="region of interest" description="Disordered" evidence="1">
    <location>
        <begin position="1"/>
        <end position="433"/>
    </location>
</feature>
<evidence type="ECO:0000256" key="1">
    <source>
        <dbReference type="SAM" id="MobiDB-lite"/>
    </source>
</evidence>
<dbReference type="OrthoDB" id="429991at2759"/>
<evidence type="ECO:0000313" key="3">
    <source>
        <dbReference type="Proteomes" id="UP000236333"/>
    </source>
</evidence>
<feature type="compositionally biased region" description="Pro residues" evidence="1">
    <location>
        <begin position="607"/>
        <end position="616"/>
    </location>
</feature>
<dbReference type="InterPro" id="IPR010736">
    <property type="entry name" value="SHIPPO-rpt"/>
</dbReference>
<name>A0A2J7ZML0_9CHLO</name>
<feature type="compositionally biased region" description="Low complexity" evidence="1">
    <location>
        <begin position="213"/>
        <end position="230"/>
    </location>
</feature>
<feature type="compositionally biased region" description="Pro residues" evidence="1">
    <location>
        <begin position="375"/>
        <end position="386"/>
    </location>
</feature>
<comment type="caution">
    <text evidence="2">The sequence shown here is derived from an EMBL/GenBank/DDBJ whole genome shotgun (WGS) entry which is preliminary data.</text>
</comment>
<feature type="compositionally biased region" description="Basic residues" evidence="1">
    <location>
        <begin position="490"/>
        <end position="499"/>
    </location>
</feature>
<feature type="compositionally biased region" description="Pro residues" evidence="1">
    <location>
        <begin position="118"/>
        <end position="128"/>
    </location>
</feature>
<dbReference type="PANTHER" id="PTHR21580">
    <property type="entry name" value="SHIPPO-1-RELATED"/>
    <property type="match status" value="1"/>
</dbReference>
<feature type="compositionally biased region" description="Pro residues" evidence="1">
    <location>
        <begin position="51"/>
        <end position="63"/>
    </location>
</feature>
<feature type="compositionally biased region" description="Pro residues" evidence="1">
    <location>
        <begin position="320"/>
        <end position="334"/>
    </location>
</feature>
<accession>A0A2J7ZML0</accession>
<dbReference type="AlphaFoldDB" id="A0A2J7ZML0"/>
<evidence type="ECO:0000313" key="2">
    <source>
        <dbReference type="EMBL" id="PNH01503.1"/>
    </source>
</evidence>
<feature type="compositionally biased region" description="Low complexity" evidence="1">
    <location>
        <begin position="592"/>
        <end position="606"/>
    </location>
</feature>
<protein>
    <submittedName>
        <fullName evidence="2">Outer dense fiber protein 3-like protein 2</fullName>
    </submittedName>
</protein>
<feature type="region of interest" description="Disordered" evidence="1">
    <location>
        <begin position="592"/>
        <end position="616"/>
    </location>
</feature>
<sequence>MLWQYTVDAGGRAPEVVGGLDPKPESGPAPGEYELPTAWRTGPAMTFAGGRPPPRPEPDPAPGPGHYHVPPRPGEGLPAYTFGARALEALPEEVPGPGAYHMSPPAAAGPAFSMPGRPASPGPEPLPGPGAYDPPGAGAGPAPPTGPAYTFGGRPPQRPSPGPGPGAYLDRDGEAEGLAGPAYSMGTRPAEREAPDSPGPGAYRPADPALPNVSGAGRSVATAGGAAGVTCSISSRQPHPTASSSAHSSREEAGSGAGKGAEEECCGPAAVLPDPRGLRKGVPLQGGRRLEAGVRGAAAAGVHACTRQAGTRRSRRSQLPPEPGQYWSPPPPAGPAYSMGAKGAGPTPYKPEVGPGDYDDPRDLHTGPAWTLRPRPTPPPPDPIPGPGEYDDAKPFPNPLGTVISRPRASAERDPATATDFGDPYGPTMDARTFGRTGRKVSFTTDTRFRALLRGWGAGDRRGRGRRGQLRPFSHGVRSLGRQHGDPRQLARRKTRQKTRAVFLRQRAQRRRRGPDRGRSPAAGPLRRGGGPRRRRVVAGPDAAAAAAARAGVIDGATVAAAIVAGPSRFNPAGGRPAAVAAAAVPSGAHGCALRQQRSAPAGSKPPAGPAAPPPGAAAAAAAVASSSAQQAQQQLLAAALLQRGLGGAAAPRAEHLEACRLPQGYALAVQGGPLSFYMLPAAPHAQTRDRNVPSELGSEWPAYQAAQPRHEPDFRFFFNKNSGRDQETQSFQEQTLT</sequence>
<dbReference type="Proteomes" id="UP000236333">
    <property type="component" value="Unassembled WGS sequence"/>
</dbReference>
<feature type="non-terminal residue" evidence="2">
    <location>
        <position position="738"/>
    </location>
</feature>
<feature type="region of interest" description="Disordered" evidence="1">
    <location>
        <begin position="458"/>
        <end position="539"/>
    </location>
</feature>
<dbReference type="InterPro" id="IPR051291">
    <property type="entry name" value="CIMAP"/>
</dbReference>
<proteinExistence type="predicted"/>
<dbReference type="Pfam" id="PF07004">
    <property type="entry name" value="SHIPPO-rpt"/>
    <property type="match status" value="5"/>
</dbReference>
<dbReference type="EMBL" id="PGGS01000875">
    <property type="protein sequence ID" value="PNH01503.1"/>
    <property type="molecule type" value="Genomic_DNA"/>
</dbReference>